<dbReference type="AlphaFoldDB" id="A0A0W0RVR6"/>
<dbReference type="PANTHER" id="PTHR30203:SF33">
    <property type="entry name" value="BLR4455 PROTEIN"/>
    <property type="match status" value="1"/>
</dbReference>
<dbReference type="NCBIfam" id="TIGR01845">
    <property type="entry name" value="outer_NodT"/>
    <property type="match status" value="1"/>
</dbReference>
<organism evidence="3 4">
    <name type="scientific">Legionella bozemanae</name>
    <name type="common">Fluoribacter bozemanae</name>
    <dbReference type="NCBI Taxonomy" id="447"/>
    <lineage>
        <taxon>Bacteria</taxon>
        <taxon>Pseudomonadati</taxon>
        <taxon>Pseudomonadota</taxon>
        <taxon>Gammaproteobacteria</taxon>
        <taxon>Legionellales</taxon>
        <taxon>Legionellaceae</taxon>
        <taxon>Legionella</taxon>
    </lineage>
</organism>
<proteinExistence type="inferred from homology"/>
<dbReference type="PROSITE" id="PS51257">
    <property type="entry name" value="PROKAR_LIPOPROTEIN"/>
    <property type="match status" value="1"/>
</dbReference>
<dbReference type="Gene3D" id="2.20.200.10">
    <property type="entry name" value="Outer membrane efflux proteins (OEP)"/>
    <property type="match status" value="1"/>
</dbReference>
<evidence type="ECO:0000256" key="2">
    <source>
        <dbReference type="RuleBase" id="RU362097"/>
    </source>
</evidence>
<reference evidence="3 4" key="1">
    <citation type="submission" date="2015-11" db="EMBL/GenBank/DDBJ databases">
        <title>Genomic analysis of 38 Legionella species identifies large and diverse effector repertoires.</title>
        <authorList>
            <person name="Burstein D."/>
            <person name="Amaro F."/>
            <person name="Zusman T."/>
            <person name="Lifshitz Z."/>
            <person name="Cohen O."/>
            <person name="Gilbert J.A."/>
            <person name="Pupko T."/>
            <person name="Shuman H.A."/>
            <person name="Segal G."/>
        </authorList>
    </citation>
    <scope>NUCLEOTIDE SEQUENCE [LARGE SCALE GENOMIC DNA]</scope>
    <source>
        <strain evidence="3 4">WIGA</strain>
    </source>
</reference>
<dbReference type="GO" id="GO:0009279">
    <property type="term" value="C:cell outer membrane"/>
    <property type="evidence" value="ECO:0007669"/>
    <property type="project" value="UniProtKB-SubCell"/>
</dbReference>
<dbReference type="InterPro" id="IPR010131">
    <property type="entry name" value="MdtP/NodT-like"/>
</dbReference>
<dbReference type="STRING" id="447.Lboz_1064"/>
<dbReference type="PATRIC" id="fig|447.4.peg.1144"/>
<keyword evidence="2" id="KW-0812">Transmembrane</keyword>
<dbReference type="Pfam" id="PF02321">
    <property type="entry name" value="OEP"/>
    <property type="match status" value="2"/>
</dbReference>
<evidence type="ECO:0000313" key="3">
    <source>
        <dbReference type="EMBL" id="KTC75077.1"/>
    </source>
</evidence>
<dbReference type="InterPro" id="IPR003423">
    <property type="entry name" value="OMP_efflux"/>
</dbReference>
<dbReference type="Gene3D" id="1.20.1600.10">
    <property type="entry name" value="Outer membrane efflux proteins (OEP)"/>
    <property type="match status" value="1"/>
</dbReference>
<name>A0A0W0RVR6_LEGBO</name>
<dbReference type="RefSeq" id="WP_058458744.1">
    <property type="nucleotide sequence ID" value="NZ_CAAAIY010000004.1"/>
</dbReference>
<gene>
    <name evidence="3" type="ORF">Lboz_1064</name>
</gene>
<evidence type="ECO:0000256" key="1">
    <source>
        <dbReference type="ARBA" id="ARBA00007613"/>
    </source>
</evidence>
<dbReference type="EMBL" id="LNXU01000012">
    <property type="protein sequence ID" value="KTC75077.1"/>
    <property type="molecule type" value="Genomic_DNA"/>
</dbReference>
<keyword evidence="2" id="KW-0564">Palmitate</keyword>
<comment type="subcellular location">
    <subcellularLocation>
        <location evidence="2">Cell outer membrane</location>
        <topology evidence="2">Lipid-anchor</topology>
    </subcellularLocation>
</comment>
<sequence>MQKISLFLCTILLLTGCKVGPNFHSPEAPKTTRYNNGPIIKKTARATNPAGKSQHLHYNRDISNAWWALFHSQELNALIEQGLRNNPTVEMSKANIRKAQANLRVVAGPKLFPTAETQFFGSRERNTLLATGINLTPLPGQKLPFSIKNQFDLYNASVNVSYNLDLLGGNKRQVEALRAAIDYERFELEAAYLTLTANIVTTSITIASLHDQLKTTQALINCQKKLLSMTLNNYNLGHISRLDVLNRENRLKKTIATLPPIKSNLAQKYNALAVLVGSLPSENHLAHFNLRSFHLPTELPVSLPSQLVKQRPDIRSAESILHKASAEIGVATADLFPKFNILGNYGWFSTTLSTLFNPMNNVWNYGGQIAQTLLKGGALRAKRKMAIAEYEYASARYKKIMLDAFLDVADVLHALEFDAELLQAQVAAEQNTQARLNLITNQYQLGKTNYISVLSAKEAYLHAHLNVIQAETARYNDTAALFQSLGGGWWNTPHQVNV</sequence>
<comment type="similarity">
    <text evidence="1 2">Belongs to the outer membrane factor (OMF) (TC 1.B.17) family.</text>
</comment>
<protein>
    <submittedName>
        <fullName evidence="3">Outer membrane efflux protein</fullName>
    </submittedName>
</protein>
<comment type="caution">
    <text evidence="3">The sequence shown here is derived from an EMBL/GenBank/DDBJ whole genome shotgun (WGS) entry which is preliminary data.</text>
</comment>
<dbReference type="OrthoDB" id="9770517at2"/>
<accession>A0A0W0RVR6</accession>
<dbReference type="GO" id="GO:0015562">
    <property type="term" value="F:efflux transmembrane transporter activity"/>
    <property type="evidence" value="ECO:0007669"/>
    <property type="project" value="InterPro"/>
</dbReference>
<dbReference type="Proteomes" id="UP000054695">
    <property type="component" value="Unassembled WGS sequence"/>
</dbReference>
<keyword evidence="2" id="KW-0449">Lipoprotein</keyword>
<dbReference type="SUPFAM" id="SSF56954">
    <property type="entry name" value="Outer membrane efflux proteins (OEP)"/>
    <property type="match status" value="1"/>
</dbReference>
<keyword evidence="2" id="KW-1134">Transmembrane beta strand</keyword>
<keyword evidence="2" id="KW-0472">Membrane</keyword>
<dbReference type="PANTHER" id="PTHR30203">
    <property type="entry name" value="OUTER MEMBRANE CATION EFFLUX PROTEIN"/>
    <property type="match status" value="1"/>
</dbReference>
<keyword evidence="4" id="KW-1185">Reference proteome</keyword>
<evidence type="ECO:0000313" key="4">
    <source>
        <dbReference type="Proteomes" id="UP000054695"/>
    </source>
</evidence>